<reference evidence="2 3" key="1">
    <citation type="submission" date="2016-03" db="EMBL/GenBank/DDBJ databases">
        <authorList>
            <person name="Ploux O."/>
        </authorList>
    </citation>
    <scope>NUCLEOTIDE SEQUENCE [LARGE SCALE GENOMIC DNA]</scope>
    <source>
        <strain evidence="2 3">UAMH 11012</strain>
    </source>
</reference>
<protein>
    <submittedName>
        <fullName evidence="2">Uncharacterized protein</fullName>
    </submittedName>
</protein>
<dbReference type="Proteomes" id="UP000184330">
    <property type="component" value="Unassembled WGS sequence"/>
</dbReference>
<evidence type="ECO:0000313" key="2">
    <source>
        <dbReference type="EMBL" id="CZR53126.1"/>
    </source>
</evidence>
<sequence length="97" mass="10534">MAPPIETFPAQELPYRAQINAKGNVRKGFNGDLKKERHEVLASAKVVSKMSGSQWEFYGGDDYLGGKEGGMSEKIVCTDASPWTPGGKGQDCRRASL</sequence>
<evidence type="ECO:0000256" key="1">
    <source>
        <dbReference type="SAM" id="MobiDB-lite"/>
    </source>
</evidence>
<organism evidence="2 3">
    <name type="scientific">Phialocephala subalpina</name>
    <dbReference type="NCBI Taxonomy" id="576137"/>
    <lineage>
        <taxon>Eukaryota</taxon>
        <taxon>Fungi</taxon>
        <taxon>Dikarya</taxon>
        <taxon>Ascomycota</taxon>
        <taxon>Pezizomycotina</taxon>
        <taxon>Leotiomycetes</taxon>
        <taxon>Helotiales</taxon>
        <taxon>Mollisiaceae</taxon>
        <taxon>Phialocephala</taxon>
        <taxon>Phialocephala fortinii species complex</taxon>
    </lineage>
</organism>
<dbReference type="OrthoDB" id="3983163at2759"/>
<dbReference type="EMBL" id="FJOG01000003">
    <property type="protein sequence ID" value="CZR53126.1"/>
    <property type="molecule type" value="Genomic_DNA"/>
</dbReference>
<gene>
    <name evidence="2" type="ORF">PAC_03004</name>
</gene>
<name>A0A1L7WK43_9HELO</name>
<feature type="region of interest" description="Disordered" evidence="1">
    <location>
        <begin position="78"/>
        <end position="97"/>
    </location>
</feature>
<dbReference type="AlphaFoldDB" id="A0A1L7WK43"/>
<proteinExistence type="predicted"/>
<keyword evidence="3" id="KW-1185">Reference proteome</keyword>
<accession>A0A1L7WK43</accession>
<evidence type="ECO:0000313" key="3">
    <source>
        <dbReference type="Proteomes" id="UP000184330"/>
    </source>
</evidence>